<feature type="domain" description="AraC effector-binding" evidence="1">
    <location>
        <begin position="7"/>
        <end position="160"/>
    </location>
</feature>
<dbReference type="InterPro" id="IPR011256">
    <property type="entry name" value="Reg_factor_effector_dom_sf"/>
</dbReference>
<comment type="caution">
    <text evidence="2">The sequence shown here is derived from an EMBL/GenBank/DDBJ whole genome shotgun (WGS) entry which is preliminary data.</text>
</comment>
<dbReference type="EMBL" id="QFNK01000004">
    <property type="protein sequence ID" value="PZO88925.1"/>
    <property type="molecule type" value="Genomic_DNA"/>
</dbReference>
<dbReference type="InterPro" id="IPR010499">
    <property type="entry name" value="AraC_E-bd"/>
</dbReference>
<dbReference type="SUPFAM" id="SSF55136">
    <property type="entry name" value="Probable bacterial effector-binding domain"/>
    <property type="match status" value="1"/>
</dbReference>
<evidence type="ECO:0000259" key="1">
    <source>
        <dbReference type="SMART" id="SM00871"/>
    </source>
</evidence>
<dbReference type="PANTHER" id="PTHR36444">
    <property type="entry name" value="TRANSCRIPTIONAL REGULATOR PROTEIN YOBU-RELATED"/>
    <property type="match status" value="1"/>
</dbReference>
<dbReference type="Proteomes" id="UP000249557">
    <property type="component" value="Unassembled WGS sequence"/>
</dbReference>
<dbReference type="SMART" id="SM00871">
    <property type="entry name" value="AraC_E_bind"/>
    <property type="match status" value="1"/>
</dbReference>
<evidence type="ECO:0000313" key="2">
    <source>
        <dbReference type="EMBL" id="PZO88925.1"/>
    </source>
</evidence>
<dbReference type="PANTHER" id="PTHR36444:SF2">
    <property type="entry name" value="TRANSCRIPTIONAL REGULATOR PROTEIN YOBU-RELATED"/>
    <property type="match status" value="1"/>
</dbReference>
<dbReference type="InterPro" id="IPR053182">
    <property type="entry name" value="YobU-like_regulator"/>
</dbReference>
<name>A0A2W5C0T2_9BACT</name>
<dbReference type="AlphaFoldDB" id="A0A2W5C0T2"/>
<protein>
    <submittedName>
        <fullName evidence="2">AraC family transcriptional regulator</fullName>
    </submittedName>
</protein>
<organism evidence="2 3">
    <name type="scientific">Micavibrio aeruginosavorus</name>
    <dbReference type="NCBI Taxonomy" id="349221"/>
    <lineage>
        <taxon>Bacteria</taxon>
        <taxon>Pseudomonadati</taxon>
        <taxon>Bdellovibrionota</taxon>
        <taxon>Bdellovibrionia</taxon>
        <taxon>Bdellovibrionales</taxon>
        <taxon>Pseudobdellovibrionaceae</taxon>
        <taxon>Micavibrio</taxon>
    </lineage>
</organism>
<evidence type="ECO:0000313" key="3">
    <source>
        <dbReference type="Proteomes" id="UP000249557"/>
    </source>
</evidence>
<dbReference type="Gene3D" id="3.20.80.10">
    <property type="entry name" value="Regulatory factor, effector binding domain"/>
    <property type="match status" value="1"/>
</dbReference>
<gene>
    <name evidence="2" type="ORF">DI626_00560</name>
</gene>
<sequence length="161" mass="18031">MSASSKGSADLQQIPGFYVVGISITTSNAEDKAADDINALWQRFFEEDMLHKIEGRAENAIYAVYSDYEGDHTKPYRFTLGCKVEGAPADLPEGLHKIHVPPADYMIFAARGEQPKSLLQTWETVWKSDIKRSYVADLEIYGPRFFEEGLHEILVCVGVSL</sequence>
<accession>A0A2W5C0T2</accession>
<dbReference type="Pfam" id="PF14526">
    <property type="entry name" value="Cass2"/>
    <property type="match status" value="1"/>
</dbReference>
<proteinExistence type="predicted"/>
<reference evidence="2 3" key="1">
    <citation type="submission" date="2017-08" db="EMBL/GenBank/DDBJ databases">
        <title>Infants hospitalized years apart are colonized by the same room-sourced microbial strains.</title>
        <authorList>
            <person name="Brooks B."/>
            <person name="Olm M.R."/>
            <person name="Firek B.A."/>
            <person name="Baker R."/>
            <person name="Thomas B.C."/>
            <person name="Morowitz M.J."/>
            <person name="Banfield J.F."/>
        </authorList>
    </citation>
    <scope>NUCLEOTIDE SEQUENCE [LARGE SCALE GENOMIC DNA]</scope>
    <source>
        <strain evidence="2">S2_018_000_R2_104</strain>
    </source>
</reference>
<dbReference type="InterPro" id="IPR029441">
    <property type="entry name" value="Cass2"/>
</dbReference>